<gene>
    <name evidence="6" type="ORF">CJ255_02545</name>
</gene>
<comment type="caution">
    <text evidence="6">The sequence shown here is derived from an EMBL/GenBank/DDBJ whole genome shotgun (WGS) entry which is preliminary data.</text>
</comment>
<keyword evidence="7" id="KW-1185">Reference proteome</keyword>
<evidence type="ECO:0000256" key="5">
    <source>
        <dbReference type="ARBA" id="ARBA00030001"/>
    </source>
</evidence>
<reference evidence="7" key="1">
    <citation type="submission" date="2017-08" db="EMBL/GenBank/DDBJ databases">
        <authorList>
            <person name="Grouzdev D.S."/>
            <person name="Gaisin V.A."/>
            <person name="Rysina M.S."/>
            <person name="Gorlenko V.M."/>
        </authorList>
    </citation>
    <scope>NUCLEOTIDE SEQUENCE [LARGE SCALE GENOMIC DNA]</scope>
    <source>
        <strain evidence="7">Kir15-3F</strain>
    </source>
</reference>
<dbReference type="InterPro" id="IPR010160">
    <property type="entry name" value="CRISPR-assoc_prot_Cmr5"/>
</dbReference>
<accession>A0A2A6RP12</accession>
<dbReference type="CDD" id="cd09749">
    <property type="entry name" value="Cmr5_III-B"/>
    <property type="match status" value="1"/>
</dbReference>
<dbReference type="OrthoDB" id="32929at2"/>
<comment type="subcellular location">
    <subcellularLocation>
        <location evidence="1">Cytoplasm</location>
    </subcellularLocation>
</comment>
<protein>
    <recommendedName>
        <fullName evidence="5">CRISPR type III-B/RAMP module-associated protein Cmr5</fullName>
    </recommendedName>
</protein>
<keyword evidence="3" id="KW-0963">Cytoplasm</keyword>
<dbReference type="Gene3D" id="1.10.520.30">
    <property type="entry name" value="AF1862-like domain"/>
    <property type="match status" value="1"/>
</dbReference>
<evidence type="ECO:0000256" key="2">
    <source>
        <dbReference type="ARBA" id="ARBA00006161"/>
    </source>
</evidence>
<organism evidence="6 7">
    <name type="scientific">Candidatus Viridilinea mediisalina</name>
    <dbReference type="NCBI Taxonomy" id="2024553"/>
    <lineage>
        <taxon>Bacteria</taxon>
        <taxon>Bacillati</taxon>
        <taxon>Chloroflexota</taxon>
        <taxon>Chloroflexia</taxon>
        <taxon>Chloroflexales</taxon>
        <taxon>Chloroflexineae</taxon>
        <taxon>Oscillochloridaceae</taxon>
        <taxon>Candidatus Viridilinea</taxon>
    </lineage>
</organism>
<dbReference type="AlphaFoldDB" id="A0A2A6RP12"/>
<comment type="similarity">
    <text evidence="2">Belongs to the CRISPR system Cmr5 family.</text>
</comment>
<evidence type="ECO:0000313" key="7">
    <source>
        <dbReference type="Proteomes" id="UP000220527"/>
    </source>
</evidence>
<dbReference type="GO" id="GO:0051607">
    <property type="term" value="P:defense response to virus"/>
    <property type="evidence" value="ECO:0007669"/>
    <property type="project" value="UniProtKB-KW"/>
</dbReference>
<dbReference type="InterPro" id="IPR023101">
    <property type="entry name" value="AF1862-like_dom_sf"/>
</dbReference>
<keyword evidence="4" id="KW-0051">Antiviral defense</keyword>
<sequence length="120" mass="13249">MHTRDQKLAAAVYERVTAFKQQGGDAQKYGSMAHKLPVLIRTAGLAQALAFVEARNDVHQLQLISDLAAAIQQPALVVRSRQAQLGEYMLLTREALAALLWFKRFAQSVLKIDDATSGEE</sequence>
<name>A0A2A6RP12_9CHLR</name>
<evidence type="ECO:0000256" key="1">
    <source>
        <dbReference type="ARBA" id="ARBA00004496"/>
    </source>
</evidence>
<dbReference type="Proteomes" id="UP000220527">
    <property type="component" value="Unassembled WGS sequence"/>
</dbReference>
<evidence type="ECO:0000313" key="6">
    <source>
        <dbReference type="EMBL" id="PDW04675.1"/>
    </source>
</evidence>
<dbReference type="RefSeq" id="WP_097642531.1">
    <property type="nucleotide sequence ID" value="NZ_NQWI01000006.1"/>
</dbReference>
<evidence type="ECO:0000256" key="3">
    <source>
        <dbReference type="ARBA" id="ARBA00022490"/>
    </source>
</evidence>
<dbReference type="EMBL" id="NQWI01000006">
    <property type="protein sequence ID" value="PDW04675.1"/>
    <property type="molecule type" value="Genomic_DNA"/>
</dbReference>
<evidence type="ECO:0000256" key="4">
    <source>
        <dbReference type="ARBA" id="ARBA00023118"/>
    </source>
</evidence>
<dbReference type="Pfam" id="PF09701">
    <property type="entry name" value="Cas_Cmr5"/>
    <property type="match status" value="1"/>
</dbReference>
<dbReference type="SUPFAM" id="SSF158568">
    <property type="entry name" value="AF1862-like"/>
    <property type="match status" value="1"/>
</dbReference>
<dbReference type="GO" id="GO:0005737">
    <property type="term" value="C:cytoplasm"/>
    <property type="evidence" value="ECO:0007669"/>
    <property type="project" value="UniProtKB-SubCell"/>
</dbReference>
<proteinExistence type="inferred from homology"/>